<proteinExistence type="predicted"/>
<name>A0A1F5L5J5_PENAI</name>
<dbReference type="STRING" id="1835702.A0A1F5L5J5"/>
<comment type="caution">
    <text evidence="2">The sequence shown here is derived from an EMBL/GenBank/DDBJ whole genome shotgun (WGS) entry which is preliminary data.</text>
</comment>
<dbReference type="Gene3D" id="3.40.50.1820">
    <property type="entry name" value="alpha/beta hydrolase"/>
    <property type="match status" value="1"/>
</dbReference>
<dbReference type="GO" id="GO:0072330">
    <property type="term" value="P:monocarboxylic acid biosynthetic process"/>
    <property type="evidence" value="ECO:0007669"/>
    <property type="project" value="UniProtKB-ARBA"/>
</dbReference>
<reference evidence="2 3" key="1">
    <citation type="journal article" date="2016" name="Sci. Rep.">
        <title>Penicillium arizonense, a new, genome sequenced fungal species, reveals a high chemical diversity in secreted metabolites.</title>
        <authorList>
            <person name="Grijseels S."/>
            <person name="Nielsen J.C."/>
            <person name="Randelovic M."/>
            <person name="Nielsen J."/>
            <person name="Nielsen K.F."/>
            <person name="Workman M."/>
            <person name="Frisvad J.C."/>
        </authorList>
    </citation>
    <scope>NUCLEOTIDE SEQUENCE [LARGE SCALE GENOMIC DNA]</scope>
    <source>
        <strain evidence="2 3">CBS 141311</strain>
    </source>
</reference>
<evidence type="ECO:0000313" key="3">
    <source>
        <dbReference type="Proteomes" id="UP000177622"/>
    </source>
</evidence>
<dbReference type="InterPro" id="IPR029058">
    <property type="entry name" value="AB_hydrolase_fold"/>
</dbReference>
<sequence>MASQACCNIPPKGEPAVLSEDQIDQVAGINLYVFGDRNAKRGVVLVYDIFGLYQQTKQGAALLAKELDCLVIIPDFFNGEGANLEWIGMDTPEKKSKMMGFFAEKASPEKNLATLLSVTEEAKNLYTSIENWAVFGLCWGGKLAALASTGQTPFVASGQSHPAFLDVADAKGMTIPHICLVSPDEPADILKPYEEALPPHSEFELYGTMFHGWMGARANLESEENI</sequence>
<dbReference type="GO" id="GO:0016787">
    <property type="term" value="F:hydrolase activity"/>
    <property type="evidence" value="ECO:0007669"/>
    <property type="project" value="InterPro"/>
</dbReference>
<keyword evidence="3" id="KW-1185">Reference proteome</keyword>
<dbReference type="OrthoDB" id="2147163at2759"/>
<dbReference type="PANTHER" id="PTHR47668">
    <property type="entry name" value="DIENELACTONE HYDROLASE FAMILY PROTEIN (AFU_ORTHOLOGUE AFUA_6G01940)"/>
    <property type="match status" value="1"/>
</dbReference>
<dbReference type="RefSeq" id="XP_022483706.1">
    <property type="nucleotide sequence ID" value="XM_022636394.1"/>
</dbReference>
<dbReference type="PANTHER" id="PTHR47668:SF1">
    <property type="entry name" value="DIENELACTONE HYDROLASE DOMAIN-CONTAINING PROTEIN-RELATED"/>
    <property type="match status" value="1"/>
</dbReference>
<dbReference type="Pfam" id="PF01738">
    <property type="entry name" value="DLH"/>
    <property type="match status" value="1"/>
</dbReference>
<dbReference type="SUPFAM" id="SSF53474">
    <property type="entry name" value="alpha/beta-Hydrolases"/>
    <property type="match status" value="1"/>
</dbReference>
<accession>A0A1F5L5J5</accession>
<gene>
    <name evidence="2" type="ORF">PENARI_c030G05758</name>
</gene>
<feature type="domain" description="Dienelactone hydrolase" evidence="1">
    <location>
        <begin position="31"/>
        <end position="158"/>
    </location>
</feature>
<dbReference type="InterPro" id="IPR002925">
    <property type="entry name" value="Dienelactn_hydro"/>
</dbReference>
<organism evidence="2 3">
    <name type="scientific">Penicillium arizonense</name>
    <dbReference type="NCBI Taxonomy" id="1835702"/>
    <lineage>
        <taxon>Eukaryota</taxon>
        <taxon>Fungi</taxon>
        <taxon>Dikarya</taxon>
        <taxon>Ascomycota</taxon>
        <taxon>Pezizomycotina</taxon>
        <taxon>Eurotiomycetes</taxon>
        <taxon>Eurotiomycetidae</taxon>
        <taxon>Eurotiales</taxon>
        <taxon>Aspergillaceae</taxon>
        <taxon>Penicillium</taxon>
    </lineage>
</organism>
<evidence type="ECO:0000313" key="2">
    <source>
        <dbReference type="EMBL" id="OGE48250.1"/>
    </source>
</evidence>
<dbReference type="Proteomes" id="UP000177622">
    <property type="component" value="Unassembled WGS sequence"/>
</dbReference>
<dbReference type="AlphaFoldDB" id="A0A1F5L5J5"/>
<evidence type="ECO:0000259" key="1">
    <source>
        <dbReference type="Pfam" id="PF01738"/>
    </source>
</evidence>
<dbReference type="GeneID" id="34581128"/>
<protein>
    <recommendedName>
        <fullName evidence="1">Dienelactone hydrolase domain-containing protein</fullName>
    </recommendedName>
</protein>
<dbReference type="EMBL" id="LXJU01000030">
    <property type="protein sequence ID" value="OGE48250.1"/>
    <property type="molecule type" value="Genomic_DNA"/>
</dbReference>
<dbReference type="GO" id="GO:0017000">
    <property type="term" value="P:antibiotic biosynthetic process"/>
    <property type="evidence" value="ECO:0007669"/>
    <property type="project" value="UniProtKB-ARBA"/>
</dbReference>